<dbReference type="GO" id="GO:0000731">
    <property type="term" value="P:DNA synthesis involved in DNA repair"/>
    <property type="evidence" value="ECO:0007669"/>
    <property type="project" value="TreeGrafter"/>
</dbReference>
<accession>A0A401IF95</accession>
<dbReference type="InterPro" id="IPR003395">
    <property type="entry name" value="RecF/RecN/SMC_N"/>
</dbReference>
<dbReference type="GO" id="GO:0009432">
    <property type="term" value="P:SOS response"/>
    <property type="evidence" value="ECO:0007669"/>
    <property type="project" value="UniProtKB-UniRule"/>
</dbReference>
<keyword evidence="9 10" id="KW-0742">SOS response</keyword>
<dbReference type="InterPro" id="IPR027417">
    <property type="entry name" value="P-loop_NTPase"/>
</dbReference>
<feature type="domain" description="RecF/RecN/SMC N-terminal" evidence="11">
    <location>
        <begin position="2"/>
        <end position="356"/>
    </location>
</feature>
<dbReference type="OrthoDB" id="9803889at2"/>
<dbReference type="RefSeq" id="WP_125061066.1">
    <property type="nucleotide sequence ID" value="NZ_BDQK01000005.1"/>
</dbReference>
<evidence type="ECO:0000256" key="9">
    <source>
        <dbReference type="HAMAP-Rule" id="MF_00365"/>
    </source>
</evidence>
<proteinExistence type="inferred from homology"/>
<evidence type="ECO:0000256" key="6">
    <source>
        <dbReference type="ARBA" id="ARBA00022741"/>
    </source>
</evidence>
<dbReference type="PANTHER" id="PTHR32182:SF0">
    <property type="entry name" value="DNA REPLICATION AND REPAIR PROTEIN RECF"/>
    <property type="match status" value="1"/>
</dbReference>
<dbReference type="AlphaFoldDB" id="A0A401IF95"/>
<evidence type="ECO:0000256" key="2">
    <source>
        <dbReference type="ARBA" id="ARBA00008016"/>
    </source>
</evidence>
<keyword evidence="5 9" id="KW-0235">DNA replication</keyword>
<keyword evidence="8 9" id="KW-0238">DNA-binding</keyword>
<evidence type="ECO:0000256" key="7">
    <source>
        <dbReference type="ARBA" id="ARBA00022840"/>
    </source>
</evidence>
<evidence type="ECO:0000313" key="12">
    <source>
        <dbReference type="EMBL" id="GBF79840.1"/>
    </source>
</evidence>
<comment type="caution">
    <text evidence="12">The sequence shown here is derived from an EMBL/GenBank/DDBJ whole genome shotgun (WGS) entry which is preliminary data.</text>
</comment>
<evidence type="ECO:0000256" key="8">
    <source>
        <dbReference type="ARBA" id="ARBA00023125"/>
    </source>
</evidence>
<protein>
    <recommendedName>
        <fullName evidence="3 9">DNA replication and repair protein RecF</fullName>
    </recommendedName>
</protein>
<comment type="similarity">
    <text evidence="2 9 10">Belongs to the RecF family.</text>
</comment>
<dbReference type="GO" id="GO:0006302">
    <property type="term" value="P:double-strand break repair"/>
    <property type="evidence" value="ECO:0007669"/>
    <property type="project" value="TreeGrafter"/>
</dbReference>
<dbReference type="GO" id="GO:0005524">
    <property type="term" value="F:ATP binding"/>
    <property type="evidence" value="ECO:0007669"/>
    <property type="project" value="UniProtKB-UniRule"/>
</dbReference>
<dbReference type="PROSITE" id="PS00618">
    <property type="entry name" value="RECF_2"/>
    <property type="match status" value="1"/>
</dbReference>
<keyword evidence="4 9" id="KW-0963">Cytoplasm</keyword>
<evidence type="ECO:0000256" key="4">
    <source>
        <dbReference type="ARBA" id="ARBA00022490"/>
    </source>
</evidence>
<dbReference type="GO" id="GO:0006260">
    <property type="term" value="P:DNA replication"/>
    <property type="evidence" value="ECO:0007669"/>
    <property type="project" value="UniProtKB-UniRule"/>
</dbReference>
<dbReference type="PANTHER" id="PTHR32182">
    <property type="entry name" value="DNA REPLICATION AND REPAIR PROTEIN RECF"/>
    <property type="match status" value="1"/>
</dbReference>
<dbReference type="EMBL" id="BDQK01000005">
    <property type="protein sequence ID" value="GBF79840.1"/>
    <property type="molecule type" value="Genomic_DNA"/>
</dbReference>
<dbReference type="CDD" id="cd03242">
    <property type="entry name" value="ABC_RecF"/>
    <property type="match status" value="1"/>
</dbReference>
<keyword evidence="6 9" id="KW-0547">Nucleotide-binding</keyword>
<dbReference type="InterPro" id="IPR042174">
    <property type="entry name" value="RecF_2"/>
</dbReference>
<dbReference type="PROSITE" id="PS00617">
    <property type="entry name" value="RECF_1"/>
    <property type="match status" value="1"/>
</dbReference>
<evidence type="ECO:0000259" key="11">
    <source>
        <dbReference type="Pfam" id="PF02463"/>
    </source>
</evidence>
<keyword evidence="9 10" id="KW-0227">DNA damage</keyword>
<evidence type="ECO:0000256" key="3">
    <source>
        <dbReference type="ARBA" id="ARBA00020170"/>
    </source>
</evidence>
<gene>
    <name evidence="9" type="primary">recF</name>
    <name evidence="12" type="ORF">AsFPU1_1240</name>
</gene>
<evidence type="ECO:0000256" key="10">
    <source>
        <dbReference type="RuleBase" id="RU000578"/>
    </source>
</evidence>
<dbReference type="Pfam" id="PF02463">
    <property type="entry name" value="SMC_N"/>
    <property type="match status" value="1"/>
</dbReference>
<dbReference type="GO" id="GO:0005737">
    <property type="term" value="C:cytoplasm"/>
    <property type="evidence" value="ECO:0007669"/>
    <property type="project" value="UniProtKB-SubCell"/>
</dbReference>
<reference evidence="13" key="1">
    <citation type="submission" date="2017-05" db="EMBL/GenBank/DDBJ databases">
        <title>Physiological properties and genetic analysis related to exopolysaccharide production of fresh-water unicellular cyanobacterium Aphanothece sacrum, Suizenji Nori, that has been cultured as a food source in Japan.</title>
        <authorList>
            <person name="Kanesaki Y."/>
            <person name="Yoshikawa S."/>
            <person name="Ohki K."/>
        </authorList>
    </citation>
    <scope>NUCLEOTIDE SEQUENCE [LARGE SCALE GENOMIC DNA]</scope>
    <source>
        <strain evidence="13">FPU1</strain>
    </source>
</reference>
<dbReference type="InterPro" id="IPR018078">
    <property type="entry name" value="DNA-binding_RecF_CS"/>
</dbReference>
<evidence type="ECO:0000256" key="5">
    <source>
        <dbReference type="ARBA" id="ARBA00022705"/>
    </source>
</evidence>
<dbReference type="HAMAP" id="MF_00365">
    <property type="entry name" value="RecF"/>
    <property type="match status" value="1"/>
</dbReference>
<comment type="function">
    <text evidence="9 10">The RecF protein is involved in DNA metabolism; it is required for DNA replication and normal SOS inducibility. RecF binds preferentially to single-stranded, linear DNA. It also seems to bind ATP.</text>
</comment>
<keyword evidence="9 10" id="KW-0234">DNA repair</keyword>
<dbReference type="SUPFAM" id="SSF52540">
    <property type="entry name" value="P-loop containing nucleoside triphosphate hydrolases"/>
    <property type="match status" value="1"/>
</dbReference>
<dbReference type="GO" id="GO:0003697">
    <property type="term" value="F:single-stranded DNA binding"/>
    <property type="evidence" value="ECO:0007669"/>
    <property type="project" value="UniProtKB-UniRule"/>
</dbReference>
<keyword evidence="7 9" id="KW-0067">ATP-binding</keyword>
<dbReference type="NCBIfam" id="TIGR00611">
    <property type="entry name" value="recf"/>
    <property type="match status" value="1"/>
</dbReference>
<evidence type="ECO:0000313" key="13">
    <source>
        <dbReference type="Proteomes" id="UP000287247"/>
    </source>
</evidence>
<dbReference type="InterPro" id="IPR001238">
    <property type="entry name" value="DNA-binding_RecF"/>
</dbReference>
<organism evidence="12 13">
    <name type="scientific">Aphanothece sacrum FPU1</name>
    <dbReference type="NCBI Taxonomy" id="1920663"/>
    <lineage>
        <taxon>Bacteria</taxon>
        <taxon>Bacillati</taxon>
        <taxon>Cyanobacteriota</taxon>
        <taxon>Cyanophyceae</taxon>
        <taxon>Oscillatoriophycideae</taxon>
        <taxon>Chroococcales</taxon>
        <taxon>Aphanothecaceae</taxon>
        <taxon>Aphanothece</taxon>
    </lineage>
</organism>
<comment type="subcellular location">
    <subcellularLocation>
        <location evidence="1 9 10">Cytoplasm</location>
    </subcellularLocation>
</comment>
<sequence>MYLKNIHLYAFRNYREQWVEFSTKKTILLGNNAQGKSNLLEAIELLATLKSHRTNRDHDLILEGSTTGQIIATIERTYGKSDLGITLRSPGRRSLMLNHENLRRHLDFLGHLNAVEFSCLDLDLVRGSPDIRRNWLDTLLVQLEPVYAHILHEYYQVLRQRNALLKAMGKNNHVPEKTPNLSPEISQLKLWDKQLAETGSRVIRRRNRVIERLTPLAQNWHTNISGGTEIIEINYLPNVIVNSDEIIEVQQAFLEKIEQRRIVEQQLGTTVVGPHRDDVEFNINKTPAKSYGSQGQQRTLVLALKLAELQLIEDVIGEPPLLLLDDVLAELDPNRQNQLLEVIKGRFQTLITTTYLHSFDSQWLDAAQIMKVENGKIYSF</sequence>
<name>A0A401IF95_APHSA</name>
<dbReference type="Proteomes" id="UP000287247">
    <property type="component" value="Unassembled WGS sequence"/>
</dbReference>
<feature type="binding site" evidence="9">
    <location>
        <begin position="30"/>
        <end position="37"/>
    </location>
    <ligand>
        <name>ATP</name>
        <dbReference type="ChEBI" id="CHEBI:30616"/>
    </ligand>
</feature>
<dbReference type="Gene3D" id="1.20.1050.90">
    <property type="entry name" value="RecF/RecN/SMC, N-terminal domain"/>
    <property type="match status" value="1"/>
</dbReference>
<dbReference type="Gene3D" id="3.40.50.300">
    <property type="entry name" value="P-loop containing nucleotide triphosphate hydrolases"/>
    <property type="match status" value="1"/>
</dbReference>
<evidence type="ECO:0000256" key="1">
    <source>
        <dbReference type="ARBA" id="ARBA00004496"/>
    </source>
</evidence>
<keyword evidence="13" id="KW-1185">Reference proteome</keyword>